<dbReference type="Proteomes" id="UP000030645">
    <property type="component" value="Unassembled WGS sequence"/>
</dbReference>
<protein>
    <submittedName>
        <fullName evidence="1">Uncharacterized protein</fullName>
    </submittedName>
</protein>
<gene>
    <name evidence="1" type="ORF">L484_000699</name>
</gene>
<evidence type="ECO:0000313" key="2">
    <source>
        <dbReference type="Proteomes" id="UP000030645"/>
    </source>
</evidence>
<sequence>MRRGLYMKIRAWFLPSVVRPWVKSDVDKIYDMDKRKIAASSKLVIRATWRFPIGYYTARAVGNWTPPRSARDLEGRRLAASLGSDSWWTSQIVAGQGCSHSVMGGAAIMVEVGAAYDRGSVTAVLGLRRQVWGGGAVTVCLWRQSWSCDG</sequence>
<accession>W9RM38</accession>
<keyword evidence="2" id="KW-1185">Reference proteome</keyword>
<proteinExistence type="predicted"/>
<name>W9RM38_9ROSA</name>
<dbReference type="EMBL" id="KE344910">
    <property type="protein sequence ID" value="EXB86360.1"/>
    <property type="molecule type" value="Genomic_DNA"/>
</dbReference>
<dbReference type="AlphaFoldDB" id="W9RM38"/>
<evidence type="ECO:0000313" key="1">
    <source>
        <dbReference type="EMBL" id="EXB86360.1"/>
    </source>
</evidence>
<reference evidence="2" key="1">
    <citation type="submission" date="2013-01" db="EMBL/GenBank/DDBJ databases">
        <title>Draft Genome Sequence of a Mulberry Tree, Morus notabilis C.K. Schneid.</title>
        <authorList>
            <person name="He N."/>
            <person name="Zhao S."/>
        </authorList>
    </citation>
    <scope>NUCLEOTIDE SEQUENCE</scope>
</reference>
<organism evidence="1 2">
    <name type="scientific">Morus notabilis</name>
    <dbReference type="NCBI Taxonomy" id="981085"/>
    <lineage>
        <taxon>Eukaryota</taxon>
        <taxon>Viridiplantae</taxon>
        <taxon>Streptophyta</taxon>
        <taxon>Embryophyta</taxon>
        <taxon>Tracheophyta</taxon>
        <taxon>Spermatophyta</taxon>
        <taxon>Magnoliopsida</taxon>
        <taxon>eudicotyledons</taxon>
        <taxon>Gunneridae</taxon>
        <taxon>Pentapetalae</taxon>
        <taxon>rosids</taxon>
        <taxon>fabids</taxon>
        <taxon>Rosales</taxon>
        <taxon>Moraceae</taxon>
        <taxon>Moreae</taxon>
        <taxon>Morus</taxon>
    </lineage>
</organism>